<reference evidence="1" key="2">
    <citation type="submission" date="2015-03" db="UniProtKB">
        <authorList>
            <consortium name="EnsemblPlants"/>
        </authorList>
    </citation>
    <scope>IDENTIFICATION</scope>
</reference>
<name>A0A0D3G5N9_9ORYZ</name>
<evidence type="ECO:0000313" key="1">
    <source>
        <dbReference type="EnsemblPlants" id="OBART05G10590.1"/>
    </source>
</evidence>
<protein>
    <submittedName>
        <fullName evidence="1">Uncharacterized protein</fullName>
    </submittedName>
</protein>
<dbReference type="PaxDb" id="65489-OBART05G10590.1"/>
<keyword evidence="2" id="KW-1185">Reference proteome</keyword>
<dbReference type="Proteomes" id="UP000026960">
    <property type="component" value="Chromosome 5"/>
</dbReference>
<sequence>MTDGQRLDLEFPHLDLALQHVSRTCYPSHGDDGGWGGEEMAMDSTQQWPQASEHLVKGGFWSRPQVGRGSTDRLTMRASKHEVMLRVSCSAREESEGSRVGFLSRMREVAMQAVPIAQPCINVLVAKAELLGRCGKLDNDNSQLFSFWLCGKGFLGGVVLMASVERLSCRGGGATAPGGKLSNDNPQYLCSGNARGVRQM</sequence>
<evidence type="ECO:0000313" key="2">
    <source>
        <dbReference type="Proteomes" id="UP000026960"/>
    </source>
</evidence>
<dbReference type="HOGENOM" id="CLU_118305_0_0_1"/>
<reference evidence="1" key="1">
    <citation type="journal article" date="2009" name="Rice">
        <title>De Novo Next Generation Sequencing of Plant Genomes.</title>
        <authorList>
            <person name="Rounsley S."/>
            <person name="Marri P.R."/>
            <person name="Yu Y."/>
            <person name="He R."/>
            <person name="Sisneros N."/>
            <person name="Goicoechea J.L."/>
            <person name="Lee S.J."/>
            <person name="Angelova A."/>
            <person name="Kudrna D."/>
            <person name="Luo M."/>
            <person name="Affourtit J."/>
            <person name="Desany B."/>
            <person name="Knight J."/>
            <person name="Niazi F."/>
            <person name="Egholm M."/>
            <person name="Wing R.A."/>
        </authorList>
    </citation>
    <scope>NUCLEOTIDE SEQUENCE [LARGE SCALE GENOMIC DNA]</scope>
    <source>
        <strain evidence="1">cv. IRGC 105608</strain>
    </source>
</reference>
<accession>A0A0D3G5N9</accession>
<proteinExistence type="predicted"/>
<organism evidence="1">
    <name type="scientific">Oryza barthii</name>
    <dbReference type="NCBI Taxonomy" id="65489"/>
    <lineage>
        <taxon>Eukaryota</taxon>
        <taxon>Viridiplantae</taxon>
        <taxon>Streptophyta</taxon>
        <taxon>Embryophyta</taxon>
        <taxon>Tracheophyta</taxon>
        <taxon>Spermatophyta</taxon>
        <taxon>Magnoliopsida</taxon>
        <taxon>Liliopsida</taxon>
        <taxon>Poales</taxon>
        <taxon>Poaceae</taxon>
        <taxon>BOP clade</taxon>
        <taxon>Oryzoideae</taxon>
        <taxon>Oryzeae</taxon>
        <taxon>Oryzinae</taxon>
        <taxon>Oryza</taxon>
    </lineage>
</organism>
<dbReference type="EnsemblPlants" id="OBART05G10590.1">
    <property type="protein sequence ID" value="OBART05G10590.1"/>
    <property type="gene ID" value="OBART05G10590"/>
</dbReference>
<dbReference type="AlphaFoldDB" id="A0A0D3G5N9"/>
<dbReference type="Gramene" id="OBART05G10590.1">
    <property type="protein sequence ID" value="OBART05G10590.1"/>
    <property type="gene ID" value="OBART05G10590"/>
</dbReference>